<dbReference type="InterPro" id="IPR003737">
    <property type="entry name" value="GlcNAc_PI_deacetylase-related"/>
</dbReference>
<proteinExistence type="predicted"/>
<evidence type="ECO:0000313" key="2">
    <source>
        <dbReference type="Proteomes" id="UP000177061"/>
    </source>
</evidence>
<dbReference type="Gene3D" id="3.40.50.10320">
    <property type="entry name" value="LmbE-like"/>
    <property type="match status" value="1"/>
</dbReference>
<evidence type="ECO:0008006" key="3">
    <source>
        <dbReference type="Google" id="ProtNLM"/>
    </source>
</evidence>
<dbReference type="SUPFAM" id="SSF102588">
    <property type="entry name" value="LmbE-like"/>
    <property type="match status" value="1"/>
</dbReference>
<dbReference type="InterPro" id="IPR024078">
    <property type="entry name" value="LmbE-like_dom_sf"/>
</dbReference>
<dbReference type="GO" id="GO:0016811">
    <property type="term" value="F:hydrolase activity, acting on carbon-nitrogen (but not peptide) bonds, in linear amides"/>
    <property type="evidence" value="ECO:0007669"/>
    <property type="project" value="TreeGrafter"/>
</dbReference>
<dbReference type="Pfam" id="PF02585">
    <property type="entry name" value="PIG-L"/>
    <property type="match status" value="1"/>
</dbReference>
<dbReference type="EMBL" id="MHNB01000005">
    <property type="protein sequence ID" value="OGZ37569.1"/>
    <property type="molecule type" value="Genomic_DNA"/>
</dbReference>
<name>A0A1G2FHL4_9BACT</name>
<dbReference type="Proteomes" id="UP000177061">
    <property type="component" value="Unassembled WGS sequence"/>
</dbReference>
<comment type="caution">
    <text evidence="1">The sequence shown here is derived from an EMBL/GenBank/DDBJ whole genome shotgun (WGS) entry which is preliminary data.</text>
</comment>
<gene>
    <name evidence="1" type="ORF">A3J64_02080</name>
</gene>
<dbReference type="PANTHER" id="PTHR12993:SF28">
    <property type="entry name" value="LMBE FAMILY PROTEIN"/>
    <property type="match status" value="1"/>
</dbReference>
<dbReference type="STRING" id="1801997.A3J64_02080"/>
<organism evidence="1 2">
    <name type="scientific">Candidatus Portnoybacteria bacterium RIFCSPHIGHO2_12_FULL_38_9</name>
    <dbReference type="NCBI Taxonomy" id="1801997"/>
    <lineage>
        <taxon>Bacteria</taxon>
        <taxon>Candidatus Portnoyibacteriota</taxon>
    </lineage>
</organism>
<sequence length="228" mass="26436">MKKVLVFSPHPDDLDFGCSGTAAKWVKEGREVVYCILSGGCRGSHNLKVSERELRKIREEEQKKAAQVVGVKKVIFLREKDGEIENNKRLRKKIAQVIRGIRPEIVVSFDPSNRKFDNFYRSHRDHRFGAEAVFDAIYPDAGSEAFFPEIAKKYPPHQIKELWFFASDQPNVYVDISQTIDKKTEALKQHQSQIKDFETTRELVRGWAKEMGKKSKVKYAEGFRKIQF</sequence>
<evidence type="ECO:0000313" key="1">
    <source>
        <dbReference type="EMBL" id="OGZ37569.1"/>
    </source>
</evidence>
<reference evidence="1 2" key="1">
    <citation type="journal article" date="2016" name="Nat. Commun.">
        <title>Thousands of microbial genomes shed light on interconnected biogeochemical processes in an aquifer system.</title>
        <authorList>
            <person name="Anantharaman K."/>
            <person name="Brown C.T."/>
            <person name="Hug L.A."/>
            <person name="Sharon I."/>
            <person name="Castelle C.J."/>
            <person name="Probst A.J."/>
            <person name="Thomas B.C."/>
            <person name="Singh A."/>
            <person name="Wilkins M.J."/>
            <person name="Karaoz U."/>
            <person name="Brodie E.L."/>
            <person name="Williams K.H."/>
            <person name="Hubbard S.S."/>
            <person name="Banfield J.F."/>
        </authorList>
    </citation>
    <scope>NUCLEOTIDE SEQUENCE [LARGE SCALE GENOMIC DNA]</scope>
</reference>
<accession>A0A1G2FHL4</accession>
<protein>
    <recommendedName>
        <fullName evidence="3">GlcNAc-PI de-N-acetylase</fullName>
    </recommendedName>
</protein>
<dbReference type="AlphaFoldDB" id="A0A1G2FHL4"/>
<dbReference type="PANTHER" id="PTHR12993">
    <property type="entry name" value="N-ACETYLGLUCOSAMINYL-PHOSPHATIDYLINOSITOL DE-N-ACETYLASE-RELATED"/>
    <property type="match status" value="1"/>
</dbReference>